<evidence type="ECO:0000313" key="5">
    <source>
        <dbReference type="EMBL" id="MDR7097334.1"/>
    </source>
</evidence>
<dbReference type="PANTHER" id="PTHR30349">
    <property type="entry name" value="PHAGE INTEGRASE-RELATED"/>
    <property type="match status" value="1"/>
</dbReference>
<keyword evidence="3" id="KW-0238">DNA-binding</keyword>
<protein>
    <submittedName>
        <fullName evidence="5">Integrase</fullName>
    </submittedName>
</protein>
<dbReference type="InterPro" id="IPR013762">
    <property type="entry name" value="Integrase-like_cat_sf"/>
</dbReference>
<keyword evidence="6" id="KW-1185">Reference proteome</keyword>
<dbReference type="Gene3D" id="1.10.443.10">
    <property type="entry name" value="Intergrase catalytic core"/>
    <property type="match status" value="1"/>
</dbReference>
<reference evidence="5 6" key="1">
    <citation type="submission" date="2023-07" db="EMBL/GenBank/DDBJ databases">
        <title>Sorghum-associated microbial communities from plants grown in Nebraska, USA.</title>
        <authorList>
            <person name="Schachtman D."/>
        </authorList>
    </citation>
    <scope>NUCLEOTIDE SEQUENCE [LARGE SCALE GENOMIC DNA]</scope>
    <source>
        <strain evidence="5 6">BE240</strain>
    </source>
</reference>
<comment type="caution">
    <text evidence="5">The sequence shown here is derived from an EMBL/GenBank/DDBJ whole genome shotgun (WGS) entry which is preliminary data.</text>
</comment>
<evidence type="ECO:0000256" key="4">
    <source>
        <dbReference type="ARBA" id="ARBA00023172"/>
    </source>
</evidence>
<evidence type="ECO:0000256" key="3">
    <source>
        <dbReference type="ARBA" id="ARBA00023125"/>
    </source>
</evidence>
<keyword evidence="4" id="KW-0233">DNA recombination</keyword>
<evidence type="ECO:0000256" key="1">
    <source>
        <dbReference type="ARBA" id="ARBA00008857"/>
    </source>
</evidence>
<comment type="similarity">
    <text evidence="1">Belongs to the 'phage' integrase family.</text>
</comment>
<name>A0ABU1VIM0_9BURK</name>
<proteinExistence type="inferred from homology"/>
<dbReference type="PANTHER" id="PTHR30349:SF41">
    <property type="entry name" value="INTEGRASE_RECOMBINASE PROTEIN MJ0367-RELATED"/>
    <property type="match status" value="1"/>
</dbReference>
<evidence type="ECO:0000313" key="6">
    <source>
        <dbReference type="Proteomes" id="UP001265550"/>
    </source>
</evidence>
<dbReference type="Proteomes" id="UP001265550">
    <property type="component" value="Unassembled WGS sequence"/>
</dbReference>
<dbReference type="InterPro" id="IPR011010">
    <property type="entry name" value="DNA_brk_join_enz"/>
</dbReference>
<keyword evidence="2" id="KW-0229">DNA integration</keyword>
<accession>A0ABU1VIM0</accession>
<organism evidence="5 6">
    <name type="scientific">Hydrogenophaga laconesensis</name>
    <dbReference type="NCBI Taxonomy" id="1805971"/>
    <lineage>
        <taxon>Bacteria</taxon>
        <taxon>Pseudomonadati</taxon>
        <taxon>Pseudomonadota</taxon>
        <taxon>Betaproteobacteria</taxon>
        <taxon>Burkholderiales</taxon>
        <taxon>Comamonadaceae</taxon>
        <taxon>Hydrogenophaga</taxon>
    </lineage>
</organism>
<dbReference type="EMBL" id="JAVDWE010000023">
    <property type="protein sequence ID" value="MDR7097334.1"/>
    <property type="molecule type" value="Genomic_DNA"/>
</dbReference>
<gene>
    <name evidence="5" type="ORF">J2X09_005108</name>
</gene>
<dbReference type="InterPro" id="IPR050090">
    <property type="entry name" value="Tyrosine_recombinase_XerCD"/>
</dbReference>
<dbReference type="CDD" id="cd01184">
    <property type="entry name" value="INT_C_like_1"/>
    <property type="match status" value="1"/>
</dbReference>
<sequence length="618" mass="70034">MAKLIACEFLAGWRRKLWEIERLQLSNALMNYDSILKLVDGSPALRAGSYLPISQAATAMGLDVADLLREAADGHLALYYRFIAKQGYTARFSDFDPDDPELGTVVVPTRSNRPEGSRIVRASGVYRVPRGETGAIAARLLTGKHADVISLEVIGGEAQSVEFVPDDVLRLEVDQVELSCSELELRRQHMASLVSQASLAAARQAQRATTNELLDSTPQRAKAPLSKVLDDFCRSHLPQVLASEKDIERMRNGIALLIEFEGDLSIGTVNAERLRHFRDVHLARMPANENRVRSQYGTKSMTESIGAVSGSEWPRMSADERDMRMKWIARMFRWAHAEKWIADDPCTGLRKESVLTKAERTRVQSERPTREEFTEQELHRIFSANWFLTGTGEKTKAGTYRTFQPFHYWLPLLGLCTGARINELAQLYLDDIRQDGAVWYIDINRKTPDKSLKNDWSERKVPLHSCLIELGFAEWCDELRAAGFPRFFPELSWNSTNRYAKDPIRVMSQYLERLGMPRNGTKVFHSFRHGINNALQKRTSMPDWMRKRFMGHEPGSGVNERHYLSDATPVEMSLHLEAIKMPLSHVMKFHSAQGVEAVRDALRRKNGGRGTGEILGHA</sequence>
<evidence type="ECO:0000256" key="2">
    <source>
        <dbReference type="ARBA" id="ARBA00022908"/>
    </source>
</evidence>
<dbReference type="SUPFAM" id="SSF56349">
    <property type="entry name" value="DNA breaking-rejoining enzymes"/>
    <property type="match status" value="1"/>
</dbReference>